<protein>
    <submittedName>
        <fullName evidence="2">Uncharacterized protein</fullName>
    </submittedName>
</protein>
<accession>A0A2B4S2A8</accession>
<proteinExistence type="predicted"/>
<feature type="compositionally biased region" description="Polar residues" evidence="1">
    <location>
        <begin position="192"/>
        <end position="203"/>
    </location>
</feature>
<dbReference type="AlphaFoldDB" id="A0A2B4S2A8"/>
<evidence type="ECO:0000313" key="3">
    <source>
        <dbReference type="Proteomes" id="UP000225706"/>
    </source>
</evidence>
<reference evidence="3" key="1">
    <citation type="journal article" date="2017" name="bioRxiv">
        <title>Comparative analysis of the genomes of Stylophora pistillata and Acropora digitifera provides evidence for extensive differences between species of corals.</title>
        <authorList>
            <person name="Voolstra C.R."/>
            <person name="Li Y."/>
            <person name="Liew Y.J."/>
            <person name="Baumgarten S."/>
            <person name="Zoccola D."/>
            <person name="Flot J.-F."/>
            <person name="Tambutte S."/>
            <person name="Allemand D."/>
            <person name="Aranda M."/>
        </authorList>
    </citation>
    <scope>NUCLEOTIDE SEQUENCE [LARGE SCALE GENOMIC DNA]</scope>
</reference>
<name>A0A2B4S2A8_STYPI</name>
<feature type="region of interest" description="Disordered" evidence="1">
    <location>
        <begin position="1"/>
        <end position="84"/>
    </location>
</feature>
<gene>
    <name evidence="2" type="ORF">AWC38_SpisGene12562</name>
</gene>
<sequence>MEEPPQALDAMSDSKENNYSAAEHGEAVEGETAVVEEDEGFHTVTADEDESNVAEKTTKQDKPQTNMKTKQGSKPPSSRAATHMDKKTQQMLAEFYRLKNQMREFQQSIQRPPVRPFSPDIFNSLSPYYNCYMVNTTIQDLQQEVINDRGYGPRPTALGVVDPEISWKLDNFPIPVPQSRLPGRLFHPTKWSRNLSQPNNEGSTRLPPLPMPNFPKFNQSNYQPHKMTYDHLADFRSDLYSTSEALAERQAKVDYERTKQDWNRMNLSELKKLPPSPRYHFKKTIESYLGTSRGSSRALKPLTKELDAASREIVLQH</sequence>
<organism evidence="2 3">
    <name type="scientific">Stylophora pistillata</name>
    <name type="common">Smooth cauliflower coral</name>
    <dbReference type="NCBI Taxonomy" id="50429"/>
    <lineage>
        <taxon>Eukaryota</taxon>
        <taxon>Metazoa</taxon>
        <taxon>Cnidaria</taxon>
        <taxon>Anthozoa</taxon>
        <taxon>Hexacorallia</taxon>
        <taxon>Scleractinia</taxon>
        <taxon>Astrocoeniina</taxon>
        <taxon>Pocilloporidae</taxon>
        <taxon>Stylophora</taxon>
    </lineage>
</organism>
<evidence type="ECO:0000256" key="1">
    <source>
        <dbReference type="SAM" id="MobiDB-lite"/>
    </source>
</evidence>
<feature type="compositionally biased region" description="Polar residues" evidence="1">
    <location>
        <begin position="63"/>
        <end position="80"/>
    </location>
</feature>
<evidence type="ECO:0000313" key="2">
    <source>
        <dbReference type="EMBL" id="PFX22920.1"/>
    </source>
</evidence>
<comment type="caution">
    <text evidence="2">The sequence shown here is derived from an EMBL/GenBank/DDBJ whole genome shotgun (WGS) entry which is preliminary data.</text>
</comment>
<keyword evidence="3" id="KW-1185">Reference proteome</keyword>
<feature type="region of interest" description="Disordered" evidence="1">
    <location>
        <begin position="192"/>
        <end position="211"/>
    </location>
</feature>
<dbReference type="OrthoDB" id="5975019at2759"/>
<dbReference type="Proteomes" id="UP000225706">
    <property type="component" value="Unassembled WGS sequence"/>
</dbReference>
<dbReference type="EMBL" id="LSMT01000225">
    <property type="protein sequence ID" value="PFX22920.1"/>
    <property type="molecule type" value="Genomic_DNA"/>
</dbReference>